<sequence length="64" mass="7544">MVGDDRTDDWGIRVTALEDMDDAADHARGRARAVDEWELERRKHSKAKREKRRAARRRVTDILN</sequence>
<feature type="compositionally biased region" description="Basic residues" evidence="1">
    <location>
        <begin position="42"/>
        <end position="57"/>
    </location>
</feature>
<dbReference type="AlphaFoldDB" id="A0A9W7W0Y8"/>
<protein>
    <submittedName>
        <fullName evidence="2">Uncharacterized protein</fullName>
    </submittedName>
</protein>
<reference evidence="2 3" key="2">
    <citation type="journal article" date="2021" name="Curr. Genet.">
        <title>Genetic response to nitrogen starvation in the aggressive Eucalyptus foliar pathogen Teratosphaeria destructans.</title>
        <authorList>
            <person name="Havenga M."/>
            <person name="Wingfield B.D."/>
            <person name="Wingfield M.J."/>
            <person name="Dreyer L.L."/>
            <person name="Roets F."/>
            <person name="Aylward J."/>
        </authorList>
    </citation>
    <scope>NUCLEOTIDE SEQUENCE [LARGE SCALE GENOMIC DNA]</scope>
    <source>
        <strain evidence="2">CMW44962</strain>
    </source>
</reference>
<name>A0A9W7W0Y8_9PEZI</name>
<gene>
    <name evidence="2" type="ORF">Tdes44962_MAKER03971</name>
</gene>
<comment type="caution">
    <text evidence="2">The sequence shown here is derived from an EMBL/GenBank/DDBJ whole genome shotgun (WGS) entry which is preliminary data.</text>
</comment>
<dbReference type="EMBL" id="RIBY02002078">
    <property type="protein sequence ID" value="KAH9825760.1"/>
    <property type="molecule type" value="Genomic_DNA"/>
</dbReference>
<evidence type="ECO:0000256" key="1">
    <source>
        <dbReference type="SAM" id="MobiDB-lite"/>
    </source>
</evidence>
<keyword evidence="3" id="KW-1185">Reference proteome</keyword>
<feature type="region of interest" description="Disordered" evidence="1">
    <location>
        <begin position="41"/>
        <end position="64"/>
    </location>
</feature>
<proteinExistence type="predicted"/>
<dbReference type="Proteomes" id="UP001138500">
    <property type="component" value="Unassembled WGS sequence"/>
</dbReference>
<evidence type="ECO:0000313" key="2">
    <source>
        <dbReference type="EMBL" id="KAH9825760.1"/>
    </source>
</evidence>
<reference evidence="2 3" key="1">
    <citation type="journal article" date="2018" name="IMA Fungus">
        <title>IMA Genome-F 10: Nine draft genome sequences of Claviceps purpurea s.lat., including C. arundinis, C. humidiphila, and C. cf. spartinae, pseudomolecules for the pitch canker pathogen Fusarium circinatum, draft genome of Davidsoniella eucalypti, Grosmannia galeiformis, Quambalaria eucalypti, and Teratosphaeria destructans.</title>
        <authorList>
            <person name="Wingfield B.D."/>
            <person name="Liu M."/>
            <person name="Nguyen H.D."/>
            <person name="Lane F.A."/>
            <person name="Morgan S.W."/>
            <person name="De Vos L."/>
            <person name="Wilken P.M."/>
            <person name="Duong T.A."/>
            <person name="Aylward J."/>
            <person name="Coetzee M.P."/>
            <person name="Dadej K."/>
            <person name="De Beer Z.W."/>
            <person name="Findlay W."/>
            <person name="Havenga M."/>
            <person name="Kolarik M."/>
            <person name="Menzies J.G."/>
            <person name="Naidoo K."/>
            <person name="Pochopski O."/>
            <person name="Shoukouhi P."/>
            <person name="Santana Q.C."/>
            <person name="Seifert K.A."/>
            <person name="Soal N."/>
            <person name="Steenkamp E.T."/>
            <person name="Tatham C.T."/>
            <person name="van der Nest M.A."/>
            <person name="Wingfield M.J."/>
        </authorList>
    </citation>
    <scope>NUCLEOTIDE SEQUENCE [LARGE SCALE GENOMIC DNA]</scope>
    <source>
        <strain evidence="2">CMW44962</strain>
    </source>
</reference>
<organism evidence="2 3">
    <name type="scientific">Teratosphaeria destructans</name>
    <dbReference type="NCBI Taxonomy" id="418781"/>
    <lineage>
        <taxon>Eukaryota</taxon>
        <taxon>Fungi</taxon>
        <taxon>Dikarya</taxon>
        <taxon>Ascomycota</taxon>
        <taxon>Pezizomycotina</taxon>
        <taxon>Dothideomycetes</taxon>
        <taxon>Dothideomycetidae</taxon>
        <taxon>Mycosphaerellales</taxon>
        <taxon>Teratosphaeriaceae</taxon>
        <taxon>Teratosphaeria</taxon>
    </lineage>
</organism>
<accession>A0A9W7W0Y8</accession>
<evidence type="ECO:0000313" key="3">
    <source>
        <dbReference type="Proteomes" id="UP001138500"/>
    </source>
</evidence>